<dbReference type="InterPro" id="IPR028098">
    <property type="entry name" value="Glyco_trans_4-like_N"/>
</dbReference>
<dbReference type="Gene3D" id="3.40.50.2000">
    <property type="entry name" value="Glycogen Phosphorylase B"/>
    <property type="match status" value="2"/>
</dbReference>
<dbReference type="Pfam" id="PF13439">
    <property type="entry name" value="Glyco_transf_4"/>
    <property type="match status" value="1"/>
</dbReference>
<dbReference type="EMBL" id="WPCR01000003">
    <property type="protein sequence ID" value="NHM13852.1"/>
    <property type="molecule type" value="Genomic_DNA"/>
</dbReference>
<gene>
    <name evidence="5" type="ORF">GMI68_03530</name>
    <name evidence="6" type="ORF">J7S26_04750</name>
</gene>
<reference evidence="5 7" key="1">
    <citation type="submission" date="2019-11" db="EMBL/GenBank/DDBJ databases">
        <title>Eggerthellaceae novel genus isolated from the rectal contents of marmort.</title>
        <authorList>
            <person name="Zhang G."/>
        </authorList>
    </citation>
    <scope>NUCLEOTIDE SEQUENCE [LARGE SCALE GENOMIC DNA]</scope>
    <source>
        <strain evidence="7">zg-886</strain>
        <strain evidence="5">Zg-886</strain>
    </source>
</reference>
<dbReference type="RefSeq" id="WP_166338916.1">
    <property type="nucleotide sequence ID" value="NZ_CP072829.1"/>
</dbReference>
<feature type="domain" description="Glycosyl transferase family 1" evidence="3">
    <location>
        <begin position="202"/>
        <end position="364"/>
    </location>
</feature>
<keyword evidence="2" id="KW-0808">Transferase</keyword>
<dbReference type="Proteomes" id="UP000671910">
    <property type="component" value="Chromosome"/>
</dbReference>
<dbReference type="Pfam" id="PF00534">
    <property type="entry name" value="Glycos_transf_1"/>
    <property type="match status" value="1"/>
</dbReference>
<sequence length="384" mass="42274">MTRPYVIFCPFFVPHLGGVEIYNFNLAKALVNKGESVVVVTSQDIKGPSRATGDLEMPESLTILGMPSRFFLNDRFPLPVRNSQRKKVLEELASIHPEKVVVNTRYYPLSLLGMRYAAEKGQRAVVIDHSTSYLTVSNPLLDPVLNLYERLVTNKGRRYDNIYGCVSKQGCEWLRSFGIAAERVFHNAINGAEFTKQASSRSFRQELALASDDLIVAFTGRLLKEKGVLRVVSAIEGLPSTVQKRLHVVVAGDGPEASTLKRHDNPHIHYVGSLNRGDIAALLLETDVFCFPSTYPEGLPTSLLEAAVCHTAIITSNCGGAREVVPSSDCGIVLESADTAHIQKAVMAFVSNPSYRQTCATNVRAHVLKNFTWDLTAQAIIDAR</sequence>
<accession>A0A9E6MPR0</accession>
<evidence type="ECO:0000313" key="8">
    <source>
        <dbReference type="Proteomes" id="UP000671910"/>
    </source>
</evidence>
<keyword evidence="7" id="KW-1185">Reference proteome</keyword>
<dbReference type="InterPro" id="IPR001296">
    <property type="entry name" value="Glyco_trans_1"/>
</dbReference>
<feature type="domain" description="Glycosyltransferase subfamily 4-like N-terminal" evidence="4">
    <location>
        <begin position="17"/>
        <end position="185"/>
    </location>
</feature>
<dbReference type="Proteomes" id="UP000636394">
    <property type="component" value="Unassembled WGS sequence"/>
</dbReference>
<evidence type="ECO:0000313" key="7">
    <source>
        <dbReference type="Proteomes" id="UP000636394"/>
    </source>
</evidence>
<dbReference type="KEGG" id="ebz:J7S26_04750"/>
<dbReference type="GO" id="GO:0016757">
    <property type="term" value="F:glycosyltransferase activity"/>
    <property type="evidence" value="ECO:0007669"/>
    <property type="project" value="UniProtKB-KW"/>
</dbReference>
<evidence type="ECO:0000259" key="4">
    <source>
        <dbReference type="Pfam" id="PF13439"/>
    </source>
</evidence>
<dbReference type="EMBL" id="CP072829">
    <property type="protein sequence ID" value="QTU83712.1"/>
    <property type="molecule type" value="Genomic_DNA"/>
</dbReference>
<keyword evidence="1" id="KW-0328">Glycosyltransferase</keyword>
<evidence type="ECO:0000313" key="6">
    <source>
        <dbReference type="EMBL" id="QTU83712.1"/>
    </source>
</evidence>
<organism evidence="6 8">
    <name type="scientific">Xiamenia xianingshaonis</name>
    <dbReference type="NCBI Taxonomy" id="2682776"/>
    <lineage>
        <taxon>Bacteria</taxon>
        <taxon>Bacillati</taxon>
        <taxon>Actinomycetota</taxon>
        <taxon>Coriobacteriia</taxon>
        <taxon>Eggerthellales</taxon>
        <taxon>Eggerthellaceae</taxon>
        <taxon>Xiamenia</taxon>
    </lineage>
</organism>
<dbReference type="AlphaFoldDB" id="A0A9E6MPR0"/>
<protein>
    <submittedName>
        <fullName evidence="5 6">Glycosyltransferase</fullName>
    </submittedName>
</protein>
<dbReference type="SUPFAM" id="SSF53756">
    <property type="entry name" value="UDP-Glycosyltransferase/glycogen phosphorylase"/>
    <property type="match status" value="1"/>
</dbReference>
<dbReference type="GO" id="GO:1901137">
    <property type="term" value="P:carbohydrate derivative biosynthetic process"/>
    <property type="evidence" value="ECO:0007669"/>
    <property type="project" value="UniProtKB-ARBA"/>
</dbReference>
<proteinExistence type="predicted"/>
<reference evidence="6" key="2">
    <citation type="submission" date="2021-04" db="EMBL/GenBank/DDBJ databases">
        <title>Novel species in family Eggerthellaceae.</title>
        <authorList>
            <person name="Zhang G."/>
        </authorList>
    </citation>
    <scope>NUCLEOTIDE SEQUENCE</scope>
    <source>
        <strain evidence="6">Zg-886</strain>
    </source>
</reference>
<evidence type="ECO:0000313" key="5">
    <source>
        <dbReference type="EMBL" id="NHM13852.1"/>
    </source>
</evidence>
<dbReference type="InterPro" id="IPR050194">
    <property type="entry name" value="Glycosyltransferase_grp1"/>
</dbReference>
<dbReference type="PANTHER" id="PTHR45947:SF3">
    <property type="entry name" value="SULFOQUINOVOSYL TRANSFERASE SQD2"/>
    <property type="match status" value="1"/>
</dbReference>
<evidence type="ECO:0000256" key="2">
    <source>
        <dbReference type="ARBA" id="ARBA00022679"/>
    </source>
</evidence>
<evidence type="ECO:0000256" key="1">
    <source>
        <dbReference type="ARBA" id="ARBA00022676"/>
    </source>
</evidence>
<dbReference type="CDD" id="cd03801">
    <property type="entry name" value="GT4_PimA-like"/>
    <property type="match status" value="1"/>
</dbReference>
<evidence type="ECO:0000259" key="3">
    <source>
        <dbReference type="Pfam" id="PF00534"/>
    </source>
</evidence>
<dbReference type="PANTHER" id="PTHR45947">
    <property type="entry name" value="SULFOQUINOVOSYL TRANSFERASE SQD2"/>
    <property type="match status" value="1"/>
</dbReference>
<name>A0A9E6MPR0_9ACTN</name>